<evidence type="ECO:0000256" key="4">
    <source>
        <dbReference type="ARBA" id="ARBA00022989"/>
    </source>
</evidence>
<comment type="caution">
    <text evidence="8">The sequence shown here is derived from an EMBL/GenBank/DDBJ whole genome shotgun (WGS) entry which is preliminary data.</text>
</comment>
<feature type="transmembrane region" description="Helical" evidence="6">
    <location>
        <begin position="460"/>
        <end position="481"/>
    </location>
</feature>
<protein>
    <recommendedName>
        <fullName evidence="7">Major facilitator superfamily (MFS) profile domain-containing protein</fullName>
    </recommendedName>
</protein>
<dbReference type="GO" id="GO:0016020">
    <property type="term" value="C:membrane"/>
    <property type="evidence" value="ECO:0007669"/>
    <property type="project" value="UniProtKB-SubCell"/>
</dbReference>
<evidence type="ECO:0000259" key="7">
    <source>
        <dbReference type="PROSITE" id="PS50850"/>
    </source>
</evidence>
<dbReference type="GO" id="GO:0022857">
    <property type="term" value="F:transmembrane transporter activity"/>
    <property type="evidence" value="ECO:0007669"/>
    <property type="project" value="InterPro"/>
</dbReference>
<dbReference type="FunFam" id="1.20.1250.20:FF:000018">
    <property type="entry name" value="MFS transporter permease"/>
    <property type="match status" value="1"/>
</dbReference>
<comment type="subcellular location">
    <subcellularLocation>
        <location evidence="1">Membrane</location>
        <topology evidence="1">Multi-pass membrane protein</topology>
    </subcellularLocation>
</comment>
<dbReference type="Proteomes" id="UP001150941">
    <property type="component" value="Unassembled WGS sequence"/>
</dbReference>
<feature type="transmembrane region" description="Helical" evidence="6">
    <location>
        <begin position="369"/>
        <end position="389"/>
    </location>
</feature>
<dbReference type="InterPro" id="IPR020846">
    <property type="entry name" value="MFS_dom"/>
</dbReference>
<evidence type="ECO:0000256" key="1">
    <source>
        <dbReference type="ARBA" id="ARBA00004141"/>
    </source>
</evidence>
<evidence type="ECO:0000313" key="9">
    <source>
        <dbReference type="Proteomes" id="UP001150941"/>
    </source>
</evidence>
<evidence type="ECO:0000256" key="3">
    <source>
        <dbReference type="ARBA" id="ARBA00022692"/>
    </source>
</evidence>
<evidence type="ECO:0000256" key="2">
    <source>
        <dbReference type="ARBA" id="ARBA00022448"/>
    </source>
</evidence>
<dbReference type="PROSITE" id="PS50850">
    <property type="entry name" value="MFS"/>
    <property type="match status" value="1"/>
</dbReference>
<dbReference type="GeneID" id="83203168"/>
<feature type="transmembrane region" description="Helical" evidence="6">
    <location>
        <begin position="47"/>
        <end position="64"/>
    </location>
</feature>
<gene>
    <name evidence="8" type="ORF">N7468_006569</name>
</gene>
<reference evidence="8" key="2">
    <citation type="journal article" date="2023" name="IMA Fungus">
        <title>Comparative genomic study of the Penicillium genus elucidates a diverse pangenome and 15 lateral gene transfer events.</title>
        <authorList>
            <person name="Petersen C."/>
            <person name="Sorensen T."/>
            <person name="Nielsen M.R."/>
            <person name="Sondergaard T.E."/>
            <person name="Sorensen J.L."/>
            <person name="Fitzpatrick D.A."/>
            <person name="Frisvad J.C."/>
            <person name="Nielsen K.L."/>
        </authorList>
    </citation>
    <scope>NUCLEOTIDE SEQUENCE</scope>
    <source>
        <strain evidence="8">IBT 19713</strain>
    </source>
</reference>
<feature type="transmembrane region" description="Helical" evidence="6">
    <location>
        <begin position="179"/>
        <end position="198"/>
    </location>
</feature>
<dbReference type="InterPro" id="IPR011701">
    <property type="entry name" value="MFS"/>
</dbReference>
<feature type="transmembrane region" description="Helical" evidence="6">
    <location>
        <begin position="142"/>
        <end position="167"/>
    </location>
</feature>
<keyword evidence="5 6" id="KW-0472">Membrane</keyword>
<evidence type="ECO:0000256" key="5">
    <source>
        <dbReference type="ARBA" id="ARBA00023136"/>
    </source>
</evidence>
<dbReference type="Gene3D" id="1.20.1250.20">
    <property type="entry name" value="MFS general substrate transporter like domains"/>
    <property type="match status" value="2"/>
</dbReference>
<organism evidence="8 9">
    <name type="scientific">Penicillium chermesinum</name>
    <dbReference type="NCBI Taxonomy" id="63820"/>
    <lineage>
        <taxon>Eukaryota</taxon>
        <taxon>Fungi</taxon>
        <taxon>Dikarya</taxon>
        <taxon>Ascomycota</taxon>
        <taxon>Pezizomycotina</taxon>
        <taxon>Eurotiomycetes</taxon>
        <taxon>Eurotiomycetidae</taxon>
        <taxon>Eurotiales</taxon>
        <taxon>Aspergillaceae</taxon>
        <taxon>Penicillium</taxon>
    </lineage>
</organism>
<dbReference type="AlphaFoldDB" id="A0A9W9NSK8"/>
<evidence type="ECO:0000256" key="6">
    <source>
        <dbReference type="SAM" id="Phobius"/>
    </source>
</evidence>
<proteinExistence type="predicted"/>
<keyword evidence="4 6" id="KW-1133">Transmembrane helix</keyword>
<dbReference type="PANTHER" id="PTHR43791">
    <property type="entry name" value="PERMEASE-RELATED"/>
    <property type="match status" value="1"/>
</dbReference>
<dbReference type="InterPro" id="IPR036259">
    <property type="entry name" value="MFS_trans_sf"/>
</dbReference>
<feature type="transmembrane region" description="Helical" evidence="6">
    <location>
        <begin position="335"/>
        <end position="357"/>
    </location>
</feature>
<feature type="transmembrane region" description="Helical" evidence="6">
    <location>
        <begin position="117"/>
        <end position="136"/>
    </location>
</feature>
<dbReference type="SUPFAM" id="SSF103473">
    <property type="entry name" value="MFS general substrate transporter"/>
    <property type="match status" value="1"/>
</dbReference>
<dbReference type="Pfam" id="PF07690">
    <property type="entry name" value="MFS_1"/>
    <property type="match status" value="2"/>
</dbReference>
<keyword evidence="9" id="KW-1185">Reference proteome</keyword>
<name>A0A9W9NSK8_9EURO</name>
<feature type="domain" description="Major facilitator superfamily (MFS) profile" evidence="7">
    <location>
        <begin position="51"/>
        <end position="482"/>
    </location>
</feature>
<keyword evidence="3 6" id="KW-0812">Transmembrane</keyword>
<keyword evidence="2" id="KW-0813">Transport</keyword>
<accession>A0A9W9NSK8</accession>
<dbReference type="PANTHER" id="PTHR43791:SF38">
    <property type="entry name" value="MAJOR FACILITATOR SUPERFAMILY (MFS) PROFILE DOMAIN-CONTAINING PROTEIN"/>
    <property type="match status" value="1"/>
</dbReference>
<feature type="transmembrane region" description="Helical" evidence="6">
    <location>
        <begin position="303"/>
        <end position="323"/>
    </location>
</feature>
<dbReference type="EMBL" id="JAPQKS010000005">
    <property type="protein sequence ID" value="KAJ5225344.1"/>
    <property type="molecule type" value="Genomic_DNA"/>
</dbReference>
<evidence type="ECO:0000313" key="8">
    <source>
        <dbReference type="EMBL" id="KAJ5225344.1"/>
    </source>
</evidence>
<feature type="transmembrane region" description="Helical" evidence="6">
    <location>
        <begin position="88"/>
        <end position="110"/>
    </location>
</feature>
<dbReference type="FunFam" id="1.20.1250.20:FF:000394">
    <property type="entry name" value="MFS general substrate transporter"/>
    <property type="match status" value="1"/>
</dbReference>
<sequence length="489" mass="53452">MEANKPKLDRKDAVDAQSIVSIKACDDVQAVANTFQSDAEKRLVRKVDLTLMPTIWVLYLFSYADRTNIGNAKVAGMTADLGMSSGQYSLALVVFFISYIVFEVPSNLVLSKTRPSIYLPIIMTLWGTITCTMGAVKSPGALYAVRFMLGVLEAGFAPGVMLILSSWYKPHEQAKRFSIFYSAAVISGAFGGIVAGGISGSLDGAHGIAGWRWLFVWHRILRINYSELTWNPDRGRGATIACALIAVFILPDYPATTKRFTPEERTLAVERLEMNNVVISTEERTPLSSLEALRGSLTNWRTWIMTAGYTAIGGSATMSYFYPTLVAEMGYSSTMAEYMVVPIYAVAFFAVLTTGYLNDKIPNYRGLIIAGWLTISMICSIIICTVYNLKARYVFLVFMASGLLSSNASSLAYSSSTFASMPQETRAVSLAFVNGISGISQIYGAYLFPDTDAPKYLMGFAVISALSAASVGIYTLAHILIRKYPHPNP</sequence>
<dbReference type="RefSeq" id="XP_058328755.1">
    <property type="nucleotide sequence ID" value="XM_058475865.1"/>
</dbReference>
<reference evidence="8" key="1">
    <citation type="submission" date="2022-11" db="EMBL/GenBank/DDBJ databases">
        <authorList>
            <person name="Petersen C."/>
        </authorList>
    </citation>
    <scope>NUCLEOTIDE SEQUENCE</scope>
    <source>
        <strain evidence="8">IBT 19713</strain>
    </source>
</reference>
<feature type="transmembrane region" description="Helical" evidence="6">
    <location>
        <begin position="427"/>
        <end position="448"/>
    </location>
</feature>
<dbReference type="OrthoDB" id="2962993at2759"/>